<dbReference type="InterPro" id="IPR000842">
    <property type="entry name" value="PRib_PP_synth_CS"/>
</dbReference>
<dbReference type="AlphaFoldDB" id="A0A402AF72"/>
<dbReference type="Gene3D" id="3.40.50.2020">
    <property type="match status" value="2"/>
</dbReference>
<evidence type="ECO:0000256" key="3">
    <source>
        <dbReference type="ARBA" id="ARBA00022723"/>
    </source>
</evidence>
<dbReference type="InterPro" id="IPR005946">
    <property type="entry name" value="Rib-P_diPkinase"/>
</dbReference>
<feature type="domain" description="Ribose-phosphate pyrophosphokinase N-terminal" evidence="10">
    <location>
        <begin position="26"/>
        <end position="142"/>
    </location>
</feature>
<evidence type="ECO:0000256" key="7">
    <source>
        <dbReference type="ARBA" id="ARBA00022840"/>
    </source>
</evidence>
<dbReference type="GO" id="GO:0004749">
    <property type="term" value="F:ribose phosphate diphosphokinase activity"/>
    <property type="evidence" value="ECO:0007669"/>
    <property type="project" value="UniProtKB-EC"/>
</dbReference>
<dbReference type="InterPro" id="IPR029057">
    <property type="entry name" value="PRTase-like"/>
</dbReference>
<dbReference type="GO" id="GO:0005524">
    <property type="term" value="F:ATP binding"/>
    <property type="evidence" value="ECO:0007669"/>
    <property type="project" value="UniProtKB-KW"/>
</dbReference>
<dbReference type="EMBL" id="BIFS01000001">
    <property type="protein sequence ID" value="GCE17749.1"/>
    <property type="molecule type" value="Genomic_DNA"/>
</dbReference>
<proteinExistence type="predicted"/>
<sequence length="336" mass="37525">MWNIRISTDVLLQVQTRELVMNDDPMLIFAGSGSPQLTARICEYLHLPQGKNETLHFSDGNTFVRIQENVRGRRVYVVQSTIFPTNDTFMELLFWIDAFKRAGAESVTVIIPYFSYGKGDKKDEPRVSIRGRVCADAIEVAGADRVVTMDLHAPQIQGFFHRPVDNLYALPVLCNRIKAMNLTNPIIVSPDVGFAKQARRYALHLGTPIAIAYKERLAHDEKAIVMEIIGDVRDKTAIVVDDFTTSGGTLVSVSKLLIEQGAREVYAAVTHGVLTGHAIEQIEHSPIKRLFITDTVENHPVEFTAKIEVVSVAPLFGEAIKRIHNRESISEMFKGV</sequence>
<gene>
    <name evidence="11" type="primary">prsA_1</name>
    <name evidence="11" type="ORF">KDK_15490</name>
</gene>
<dbReference type="NCBIfam" id="TIGR01251">
    <property type="entry name" value="ribP_PPkin"/>
    <property type="match status" value="1"/>
</dbReference>
<keyword evidence="6 11" id="KW-0418">Kinase</keyword>
<keyword evidence="8" id="KW-0460">Magnesium</keyword>
<organism evidence="11 12">
    <name type="scientific">Dictyobacter kobayashii</name>
    <dbReference type="NCBI Taxonomy" id="2014872"/>
    <lineage>
        <taxon>Bacteria</taxon>
        <taxon>Bacillati</taxon>
        <taxon>Chloroflexota</taxon>
        <taxon>Ktedonobacteria</taxon>
        <taxon>Ktedonobacterales</taxon>
        <taxon>Dictyobacteraceae</taxon>
        <taxon>Dictyobacter</taxon>
    </lineage>
</organism>
<comment type="caution">
    <text evidence="11">The sequence shown here is derived from an EMBL/GenBank/DDBJ whole genome shotgun (WGS) entry which is preliminary data.</text>
</comment>
<dbReference type="PANTHER" id="PTHR10210">
    <property type="entry name" value="RIBOSE-PHOSPHATE DIPHOSPHOKINASE FAMILY MEMBER"/>
    <property type="match status" value="1"/>
</dbReference>
<evidence type="ECO:0000256" key="9">
    <source>
        <dbReference type="ARBA" id="ARBA00049535"/>
    </source>
</evidence>
<evidence type="ECO:0000256" key="5">
    <source>
        <dbReference type="ARBA" id="ARBA00022741"/>
    </source>
</evidence>
<keyword evidence="3" id="KW-0479">Metal-binding</keyword>
<evidence type="ECO:0000256" key="1">
    <source>
        <dbReference type="ARBA" id="ARBA00013247"/>
    </source>
</evidence>
<dbReference type="Pfam" id="PF13793">
    <property type="entry name" value="Pribosyltran_N"/>
    <property type="match status" value="1"/>
</dbReference>
<keyword evidence="2" id="KW-0808">Transferase</keyword>
<dbReference type="GO" id="GO:0016301">
    <property type="term" value="F:kinase activity"/>
    <property type="evidence" value="ECO:0007669"/>
    <property type="project" value="UniProtKB-KW"/>
</dbReference>
<dbReference type="FunFam" id="3.40.50.2020:FF:000007">
    <property type="entry name" value="Ribose-phosphate pyrophosphokinase"/>
    <property type="match status" value="1"/>
</dbReference>
<name>A0A402AF72_9CHLR</name>
<dbReference type="SMART" id="SM01400">
    <property type="entry name" value="Pribosyltran_N"/>
    <property type="match status" value="1"/>
</dbReference>
<evidence type="ECO:0000313" key="12">
    <source>
        <dbReference type="Proteomes" id="UP000287188"/>
    </source>
</evidence>
<reference evidence="12" key="1">
    <citation type="submission" date="2018-12" db="EMBL/GenBank/DDBJ databases">
        <title>Tengunoibacter tsumagoiensis gen. nov., sp. nov., Dictyobacter kobayashii sp. nov., D. alpinus sp. nov., and D. joshuensis sp. nov. and description of Dictyobacteraceae fam. nov. within the order Ktedonobacterales isolated from Tengu-no-mugimeshi.</title>
        <authorList>
            <person name="Wang C.M."/>
            <person name="Zheng Y."/>
            <person name="Sakai Y."/>
            <person name="Toyoda A."/>
            <person name="Minakuchi Y."/>
            <person name="Abe K."/>
            <person name="Yokota A."/>
            <person name="Yabe S."/>
        </authorList>
    </citation>
    <scope>NUCLEOTIDE SEQUENCE [LARGE SCALE GENOMIC DNA]</scope>
    <source>
        <strain evidence="12">Uno11</strain>
    </source>
</reference>
<dbReference type="SUPFAM" id="SSF53271">
    <property type="entry name" value="PRTase-like"/>
    <property type="match status" value="1"/>
</dbReference>
<dbReference type="GO" id="GO:0006015">
    <property type="term" value="P:5-phosphoribose 1-diphosphate biosynthetic process"/>
    <property type="evidence" value="ECO:0007669"/>
    <property type="project" value="TreeGrafter"/>
</dbReference>
<protein>
    <recommendedName>
        <fullName evidence="1">ribose-phosphate diphosphokinase</fullName>
        <ecNumber evidence="1">2.7.6.1</ecNumber>
    </recommendedName>
</protein>
<evidence type="ECO:0000256" key="6">
    <source>
        <dbReference type="ARBA" id="ARBA00022777"/>
    </source>
</evidence>
<dbReference type="PROSITE" id="PS00114">
    <property type="entry name" value="PRPP_SYNTHASE"/>
    <property type="match status" value="1"/>
</dbReference>
<dbReference type="NCBIfam" id="NF002320">
    <property type="entry name" value="PRK01259.1"/>
    <property type="match status" value="1"/>
</dbReference>
<keyword evidence="5" id="KW-0547">Nucleotide-binding</keyword>
<dbReference type="GO" id="GO:0005737">
    <property type="term" value="C:cytoplasm"/>
    <property type="evidence" value="ECO:0007669"/>
    <property type="project" value="TreeGrafter"/>
</dbReference>
<evidence type="ECO:0000259" key="10">
    <source>
        <dbReference type="Pfam" id="PF13793"/>
    </source>
</evidence>
<dbReference type="GO" id="GO:0006164">
    <property type="term" value="P:purine nucleotide biosynthetic process"/>
    <property type="evidence" value="ECO:0007669"/>
    <property type="project" value="TreeGrafter"/>
</dbReference>
<dbReference type="Proteomes" id="UP000287188">
    <property type="component" value="Unassembled WGS sequence"/>
</dbReference>
<comment type="catalytic activity">
    <reaction evidence="9">
        <text>D-ribose 5-phosphate + ATP = 5-phospho-alpha-D-ribose 1-diphosphate + AMP + H(+)</text>
        <dbReference type="Rhea" id="RHEA:15609"/>
        <dbReference type="ChEBI" id="CHEBI:15378"/>
        <dbReference type="ChEBI" id="CHEBI:30616"/>
        <dbReference type="ChEBI" id="CHEBI:58017"/>
        <dbReference type="ChEBI" id="CHEBI:78346"/>
        <dbReference type="ChEBI" id="CHEBI:456215"/>
        <dbReference type="EC" id="2.7.6.1"/>
    </reaction>
</comment>
<dbReference type="CDD" id="cd06223">
    <property type="entry name" value="PRTases_typeI"/>
    <property type="match status" value="1"/>
</dbReference>
<keyword evidence="12" id="KW-1185">Reference proteome</keyword>
<dbReference type="InterPro" id="IPR000836">
    <property type="entry name" value="PRTase_dom"/>
</dbReference>
<dbReference type="EC" id="2.7.6.1" evidence="1"/>
<accession>A0A402AF72</accession>
<evidence type="ECO:0000256" key="4">
    <source>
        <dbReference type="ARBA" id="ARBA00022727"/>
    </source>
</evidence>
<keyword evidence="7" id="KW-0067">ATP-binding</keyword>
<keyword evidence="4" id="KW-0545">Nucleotide biosynthesis</keyword>
<evidence type="ECO:0000256" key="8">
    <source>
        <dbReference type="ARBA" id="ARBA00022842"/>
    </source>
</evidence>
<dbReference type="GO" id="GO:0009156">
    <property type="term" value="P:ribonucleoside monophosphate biosynthetic process"/>
    <property type="evidence" value="ECO:0007669"/>
    <property type="project" value="InterPro"/>
</dbReference>
<dbReference type="GO" id="GO:0002189">
    <property type="term" value="C:ribose phosphate diphosphokinase complex"/>
    <property type="evidence" value="ECO:0007669"/>
    <property type="project" value="TreeGrafter"/>
</dbReference>
<evidence type="ECO:0000313" key="11">
    <source>
        <dbReference type="EMBL" id="GCE17749.1"/>
    </source>
</evidence>
<dbReference type="GO" id="GO:0000287">
    <property type="term" value="F:magnesium ion binding"/>
    <property type="evidence" value="ECO:0007669"/>
    <property type="project" value="InterPro"/>
</dbReference>
<evidence type="ECO:0000256" key="2">
    <source>
        <dbReference type="ARBA" id="ARBA00022679"/>
    </source>
</evidence>
<dbReference type="PANTHER" id="PTHR10210:SF32">
    <property type="entry name" value="RIBOSE-PHOSPHATE PYROPHOSPHOKINASE 2"/>
    <property type="match status" value="1"/>
</dbReference>
<dbReference type="InterPro" id="IPR029099">
    <property type="entry name" value="Pribosyltran_N"/>
</dbReference>
<dbReference type="Pfam" id="PF14572">
    <property type="entry name" value="Pribosyl_synth"/>
    <property type="match status" value="1"/>
</dbReference>